<proteinExistence type="inferred from homology"/>
<name>W8THM2_PEPAC</name>
<dbReference type="HOGENOM" id="CLU_110642_0_0_9"/>
<dbReference type="PATRIC" id="fig|1286171.3.peg.294"/>
<evidence type="ECO:0000256" key="2">
    <source>
        <dbReference type="ARBA" id="ARBA00022448"/>
    </source>
</evidence>
<dbReference type="InterPro" id="IPR038495">
    <property type="entry name" value="ATPase_E_C"/>
</dbReference>
<dbReference type="SUPFAM" id="SSF160527">
    <property type="entry name" value="V-type ATPase subunit E-like"/>
    <property type="match status" value="1"/>
</dbReference>
<organism evidence="4 5">
    <name type="scientific">Peptoclostridium acidaminophilum DSM 3953</name>
    <dbReference type="NCBI Taxonomy" id="1286171"/>
    <lineage>
        <taxon>Bacteria</taxon>
        <taxon>Bacillati</taxon>
        <taxon>Bacillota</taxon>
        <taxon>Clostridia</taxon>
        <taxon>Peptostreptococcales</taxon>
        <taxon>Peptoclostridiaceae</taxon>
        <taxon>Peptoclostridium</taxon>
    </lineage>
</organism>
<dbReference type="STRING" id="1286171.EAL2_c03540"/>
<dbReference type="InterPro" id="IPR002842">
    <property type="entry name" value="ATPase_V1_Esu"/>
</dbReference>
<dbReference type="KEGG" id="eac:EAL2_c03540"/>
<evidence type="ECO:0000256" key="3">
    <source>
        <dbReference type="ARBA" id="ARBA00023065"/>
    </source>
</evidence>
<protein>
    <submittedName>
        <fullName evidence="4">Uncharacterized protein</fullName>
    </submittedName>
</protein>
<dbReference type="Pfam" id="PF01991">
    <property type="entry name" value="vATP-synt_E"/>
    <property type="match status" value="1"/>
</dbReference>
<sequence length="217" mass="25146">MVTFEDKLELFKSMVYDKVKEESDARVEKLKAENERILSQSRERLQGEADRIIEDMVERGDLKKQEIISQETMEGRRMVLLKLSGFVDMLMQRLYARGAEFAGGEGYREFFLNKLTKALAGIAERECSGRTLMLELTAKDRELFGADIRELFERRGCESSKIEFLELSSEHIGGFVLTDKDGTFRIDSSLSEMIDENREKVGRMVFEYLEENGDDYE</sequence>
<dbReference type="RefSeq" id="WP_025434695.1">
    <property type="nucleotide sequence ID" value="NZ_CP007452.1"/>
</dbReference>
<dbReference type="GO" id="GO:0033178">
    <property type="term" value="C:proton-transporting two-sector ATPase complex, catalytic domain"/>
    <property type="evidence" value="ECO:0007669"/>
    <property type="project" value="InterPro"/>
</dbReference>
<comment type="similarity">
    <text evidence="1">Belongs to the V-ATPase E subunit family.</text>
</comment>
<reference evidence="4 5" key="1">
    <citation type="journal article" date="2014" name="Genome Announc.">
        <title>Complete Genome Sequence of Amino Acid-Utilizing Eubacterium acidaminophilum al-2 (DSM 3953).</title>
        <authorList>
            <person name="Poehlein A."/>
            <person name="Andreesen J.R."/>
            <person name="Daniel R."/>
        </authorList>
    </citation>
    <scope>NUCLEOTIDE SEQUENCE [LARGE SCALE GENOMIC DNA]</scope>
    <source>
        <strain evidence="4 5">DSM 3953</strain>
    </source>
</reference>
<dbReference type="Proteomes" id="UP000019591">
    <property type="component" value="Chromosome"/>
</dbReference>
<keyword evidence="5" id="KW-1185">Reference proteome</keyword>
<dbReference type="GO" id="GO:0046961">
    <property type="term" value="F:proton-transporting ATPase activity, rotational mechanism"/>
    <property type="evidence" value="ECO:0007669"/>
    <property type="project" value="InterPro"/>
</dbReference>
<dbReference type="AlphaFoldDB" id="W8THM2"/>
<evidence type="ECO:0000256" key="1">
    <source>
        <dbReference type="ARBA" id="ARBA00005901"/>
    </source>
</evidence>
<evidence type="ECO:0000313" key="5">
    <source>
        <dbReference type="Proteomes" id="UP000019591"/>
    </source>
</evidence>
<dbReference type="OrthoDB" id="1725377at2"/>
<accession>W8THM2</accession>
<dbReference type="Gene3D" id="3.30.2320.30">
    <property type="entry name" value="ATP synthase, E subunit, C-terminal"/>
    <property type="match status" value="1"/>
</dbReference>
<gene>
    <name evidence="4" type="ORF">EAL2_c03540</name>
</gene>
<keyword evidence="3" id="KW-0406">Ion transport</keyword>
<evidence type="ECO:0000313" key="4">
    <source>
        <dbReference type="EMBL" id="AHM55657.1"/>
    </source>
</evidence>
<dbReference type="eggNOG" id="COG1390">
    <property type="taxonomic scope" value="Bacteria"/>
</dbReference>
<keyword evidence="2" id="KW-0813">Transport</keyword>
<dbReference type="EMBL" id="CP007452">
    <property type="protein sequence ID" value="AHM55657.1"/>
    <property type="molecule type" value="Genomic_DNA"/>
</dbReference>